<dbReference type="InterPro" id="IPR001258">
    <property type="entry name" value="NHL_repeat"/>
</dbReference>
<dbReference type="Gene3D" id="2.120.10.30">
    <property type="entry name" value="TolB, C-terminal domain"/>
    <property type="match status" value="2"/>
</dbReference>
<keyword evidence="1" id="KW-0677">Repeat</keyword>
<gene>
    <name evidence="3" type="ORF">G3M70_02665</name>
</gene>
<dbReference type="KEGG" id="nli:G3M70_02665"/>
<feature type="domain" description="Thioredoxin" evidence="2">
    <location>
        <begin position="1"/>
        <end position="148"/>
    </location>
</feature>
<evidence type="ECO:0000313" key="4">
    <source>
        <dbReference type="Proteomes" id="UP000594688"/>
    </source>
</evidence>
<dbReference type="InterPro" id="IPR011042">
    <property type="entry name" value="6-blade_b-propeller_TolB-like"/>
</dbReference>
<dbReference type="Proteomes" id="UP000594688">
    <property type="component" value="Chromosome"/>
</dbReference>
<name>A0A7T0BUT3_9BACT</name>
<organism evidence="3 4">
    <name type="scientific">Candidatus Nitronauta litoralis</name>
    <dbReference type="NCBI Taxonomy" id="2705533"/>
    <lineage>
        <taxon>Bacteria</taxon>
        <taxon>Pseudomonadati</taxon>
        <taxon>Nitrospinota/Tectimicrobiota group</taxon>
        <taxon>Nitrospinota</taxon>
        <taxon>Nitrospinia</taxon>
        <taxon>Nitrospinales</taxon>
        <taxon>Nitrospinaceae</taxon>
        <taxon>Candidatus Nitronauta</taxon>
    </lineage>
</organism>
<dbReference type="Pfam" id="PF13905">
    <property type="entry name" value="Thioredoxin_8"/>
    <property type="match status" value="1"/>
</dbReference>
<accession>A0A7T0BUT3</accession>
<dbReference type="Gene3D" id="3.40.30.10">
    <property type="entry name" value="Glutaredoxin"/>
    <property type="match status" value="1"/>
</dbReference>
<dbReference type="SUPFAM" id="SSF101898">
    <property type="entry name" value="NHL repeat"/>
    <property type="match status" value="1"/>
</dbReference>
<dbReference type="AlphaFoldDB" id="A0A7T0BUT3"/>
<dbReference type="PANTHER" id="PTHR46388:SF2">
    <property type="entry name" value="NHL REPEAT-CONTAINING PROTEIN 2"/>
    <property type="match status" value="1"/>
</dbReference>
<dbReference type="SUPFAM" id="SSF52833">
    <property type="entry name" value="Thioredoxin-like"/>
    <property type="match status" value="1"/>
</dbReference>
<evidence type="ECO:0000313" key="3">
    <source>
        <dbReference type="EMBL" id="QPJ60847.1"/>
    </source>
</evidence>
<dbReference type="PROSITE" id="PS51352">
    <property type="entry name" value="THIOREDOXIN_2"/>
    <property type="match status" value="1"/>
</dbReference>
<dbReference type="EMBL" id="CP048685">
    <property type="protein sequence ID" value="QPJ60847.1"/>
    <property type="molecule type" value="Genomic_DNA"/>
</dbReference>
<dbReference type="Pfam" id="PF01436">
    <property type="entry name" value="NHL"/>
    <property type="match status" value="1"/>
</dbReference>
<proteinExistence type="predicted"/>
<sequence length="488" mass="53633">MPDQVVRAPALDAAGLPWFNVPRPLDLDDLAGKIVILDFWTYCCINCIHIIPTLKRIEALFPDELVVIGVHSPKFSGEKETDNLERAIHRYEIEHPIVHDVDFGIWKRYAVNAWPTLMFVSPDGYILGQLPGEPDPKLLEESLTHLVAEMKKNGTLSGGAAELIAPMKSTETGALSFPGKIAYSKTNREFAIADSNHNQIVTTDLEGNVTRRIGAGTIGKSDGSFEEAEFYRPQGLCFEDNIIWVADTENHLLRKIDLENKIVETVAGTGVQGAFLKGTGTALEIALSSPWDVSLKDGWLYFANAGTHQIGVYYIQEKETALFAGTGQESLTDAPRLVATFAQPSGLSVNGDKLYLADSETSAIRSIRLDDIGLTATYVGTGLFDFGDKDGKGKQAVLQHPLGVHYADGALFIADSYNHKIKVLDLNTQEVHTVEASADIICDDDSCTRLWEPAGVLCLEKDLYVSDTNNHRILKINLDTEKTEIFLK</sequence>
<evidence type="ECO:0000256" key="1">
    <source>
        <dbReference type="ARBA" id="ARBA00022737"/>
    </source>
</evidence>
<evidence type="ECO:0000259" key="2">
    <source>
        <dbReference type="PROSITE" id="PS51352"/>
    </source>
</evidence>
<reference evidence="3 4" key="1">
    <citation type="submission" date="2020-02" db="EMBL/GenBank/DDBJ databases">
        <title>Genomic and physiological characterization of two novel Nitrospinaceae genera.</title>
        <authorList>
            <person name="Mueller A.J."/>
            <person name="Jung M.-Y."/>
            <person name="Strachan C.R."/>
            <person name="Herbold C.W."/>
            <person name="Kirkegaard R.H."/>
            <person name="Daims H."/>
        </authorList>
    </citation>
    <scope>NUCLEOTIDE SEQUENCE [LARGE SCALE GENOMIC DNA]</scope>
    <source>
        <strain evidence="3">EB</strain>
    </source>
</reference>
<dbReference type="PANTHER" id="PTHR46388">
    <property type="entry name" value="NHL REPEAT-CONTAINING PROTEIN 2"/>
    <property type="match status" value="1"/>
</dbReference>
<dbReference type="InterPro" id="IPR013766">
    <property type="entry name" value="Thioredoxin_domain"/>
</dbReference>
<protein>
    <submittedName>
        <fullName evidence="3">Redoxin domain-containing protein</fullName>
    </submittedName>
</protein>
<dbReference type="InterPro" id="IPR036249">
    <property type="entry name" value="Thioredoxin-like_sf"/>
</dbReference>
<dbReference type="InterPro" id="IPR012336">
    <property type="entry name" value="Thioredoxin-like_fold"/>
</dbReference>